<dbReference type="RefSeq" id="WP_302037289.1">
    <property type="nucleotide sequence ID" value="NZ_JAUKPO010000004.1"/>
</dbReference>
<evidence type="ECO:0000313" key="3">
    <source>
        <dbReference type="EMBL" id="MDO1446485.1"/>
    </source>
</evidence>
<feature type="compositionally biased region" description="Polar residues" evidence="2">
    <location>
        <begin position="62"/>
        <end position="82"/>
    </location>
</feature>
<sequence>MSFLKQLLTPFVEFDEDKKKEQAGGSPPLVTPPKPAVNPTSSPVPPPVPQIDENAKHPLITGTENAANPPQPLPASQTPTYSPSGTLVGPLPEHEQYFEKLIEEANAKNPLFQGPDYKEFVDSKLDIDDIQDEALKYKTAYNILKSSGLTKEKLLATGQEYINLIGRDLNTFQSAHATQYQKEVKQKESLIQKKAEELQALSQRVNALKAEINQLSQDINLTKDKLNTTKNSFLLAGEKKQNEIQTELQKIANYF</sequence>
<keyword evidence="4" id="KW-1185">Reference proteome</keyword>
<gene>
    <name evidence="3" type="ORF">Q0590_09510</name>
</gene>
<feature type="region of interest" description="Disordered" evidence="2">
    <location>
        <begin position="1"/>
        <end position="82"/>
    </location>
</feature>
<feature type="coiled-coil region" evidence="1">
    <location>
        <begin position="177"/>
        <end position="232"/>
    </location>
</feature>
<accession>A0ABT8R725</accession>
<evidence type="ECO:0000256" key="2">
    <source>
        <dbReference type="SAM" id="MobiDB-lite"/>
    </source>
</evidence>
<evidence type="ECO:0000256" key="1">
    <source>
        <dbReference type="SAM" id="Coils"/>
    </source>
</evidence>
<evidence type="ECO:0000313" key="4">
    <source>
        <dbReference type="Proteomes" id="UP001168528"/>
    </source>
</evidence>
<comment type="caution">
    <text evidence="3">The sequence shown here is derived from an EMBL/GenBank/DDBJ whole genome shotgun (WGS) entry which is preliminary data.</text>
</comment>
<dbReference type="EMBL" id="JAUKPO010000004">
    <property type="protein sequence ID" value="MDO1446485.1"/>
    <property type="molecule type" value="Genomic_DNA"/>
</dbReference>
<name>A0ABT8R725_9BACT</name>
<feature type="compositionally biased region" description="Pro residues" evidence="2">
    <location>
        <begin position="29"/>
        <end position="49"/>
    </location>
</feature>
<reference evidence="3" key="1">
    <citation type="submission" date="2023-07" db="EMBL/GenBank/DDBJ databases">
        <title>The genome sequence of Rhodocytophaga aerolata KACC 12507.</title>
        <authorList>
            <person name="Zhang X."/>
        </authorList>
    </citation>
    <scope>NUCLEOTIDE SEQUENCE</scope>
    <source>
        <strain evidence="3">KACC 12507</strain>
    </source>
</reference>
<proteinExistence type="predicted"/>
<dbReference type="Proteomes" id="UP001168528">
    <property type="component" value="Unassembled WGS sequence"/>
</dbReference>
<keyword evidence="1" id="KW-0175">Coiled coil</keyword>
<protein>
    <submittedName>
        <fullName evidence="3">Uncharacterized protein</fullName>
    </submittedName>
</protein>
<organism evidence="3 4">
    <name type="scientific">Rhodocytophaga aerolata</name>
    <dbReference type="NCBI Taxonomy" id="455078"/>
    <lineage>
        <taxon>Bacteria</taxon>
        <taxon>Pseudomonadati</taxon>
        <taxon>Bacteroidota</taxon>
        <taxon>Cytophagia</taxon>
        <taxon>Cytophagales</taxon>
        <taxon>Rhodocytophagaceae</taxon>
        <taxon>Rhodocytophaga</taxon>
    </lineage>
</organism>